<dbReference type="Gene3D" id="1.10.275.10">
    <property type="entry name" value="Fumarase/aspartase (N-terminal domain)"/>
    <property type="match status" value="1"/>
</dbReference>
<sequence length="727" mass="77485">MGDHRLPSHTVEMTAASHVVVTHKAWSKIQSNRTNKGSSVVLDGESLDVASLVAVAKYGSMPELDRSPKTLERIDKSVEMLKKHLERGDLVYGVNTGYGGSADTRTKDLKSLQQALVQHQQSGILTSIDTGKPDLGVGEQQVAPTHLEDFGSLAMPTAWVKGLMLQRVNSIIRGHSGVSLPIIESIVNLLQKDITPVVPLRGSISASGDLSSLSYIAGAISGNPDIFCRVGNPPVIMNARAALEAHGLEPVVLAAKEGLGLLNGTAASVSAASLAVQESNQLALLSQVLTATCVEALCGSAECFNPFVANIRPHRGQVEAAKNIFNFLQGSRLASGLEGEKSEDHIMGLAQDRYPLRTSSQWIGPQLEDLLLATEQVSVELNSTTDNPLIDVDADLIHHGGNFQAASLSSAMEKTRLTLQMLGKLMFSQGTELINGALNKGLPPNLAADDPSLSFTCKGIDINIAAYMSELAYLANPVSSHVQSAELHNQAVNSLALISARYTLQAVEVLSQMCAAYIFALCQALDLRVLQYRFLEKAHADICALITSNAASLASDKTSSPGFNAAALVATIWPTIKESWSASTNMDLLPRSARAARAGALAFLYETSAPRAAVDTLEAQIASTLHALYKGQRDRMFEDHVRITPEYLGVASKRIYLCVRGTLGVAMSRGLVDYPGYRGGADVGGAEATGGEDNRRTIGTFVSRIYEALRGGELYRAVMEAVEEAGA</sequence>
<proteinExistence type="inferred from homology"/>
<evidence type="ECO:0000256" key="2">
    <source>
        <dbReference type="RuleBase" id="RU003954"/>
    </source>
</evidence>
<dbReference type="InterPro" id="IPR023144">
    <property type="entry name" value="Phe_NH3-lyase_shielding_dom_sf"/>
</dbReference>
<reference evidence="3 4" key="1">
    <citation type="journal article" date="2022" name="G3 (Bethesda)">
        <title>Enemy or ally: a genomic approach to elucidate the lifestyle of Phyllosticta citrichinaensis.</title>
        <authorList>
            <person name="Buijs V.A."/>
            <person name="Groenewald J.Z."/>
            <person name="Haridas S."/>
            <person name="LaButti K.M."/>
            <person name="Lipzen A."/>
            <person name="Martin F.M."/>
            <person name="Barry K."/>
            <person name="Grigoriev I.V."/>
            <person name="Crous P.W."/>
            <person name="Seidl M.F."/>
        </authorList>
    </citation>
    <scope>NUCLEOTIDE SEQUENCE [LARGE SCALE GENOMIC DNA]</scope>
    <source>
        <strain evidence="3 4">CBS 129764</strain>
    </source>
</reference>
<evidence type="ECO:0000313" key="3">
    <source>
        <dbReference type="EMBL" id="KAK8174251.1"/>
    </source>
</evidence>
<dbReference type="InterPro" id="IPR005922">
    <property type="entry name" value="Phe_NH3-lyase"/>
</dbReference>
<evidence type="ECO:0000256" key="1">
    <source>
        <dbReference type="ARBA" id="ARBA00007238"/>
    </source>
</evidence>
<dbReference type="CDD" id="cd00332">
    <property type="entry name" value="PAL-HAL"/>
    <property type="match status" value="1"/>
</dbReference>
<protein>
    <submittedName>
        <fullName evidence="3">Phenylalanine ammonia-lyase</fullName>
    </submittedName>
</protein>
<comment type="caution">
    <text evidence="3">The sequence shown here is derived from an EMBL/GenBank/DDBJ whole genome shotgun (WGS) entry which is preliminary data.</text>
</comment>
<dbReference type="InterPro" id="IPR024083">
    <property type="entry name" value="Fumarase/histidase_N"/>
</dbReference>
<comment type="similarity">
    <text evidence="1 2">Belongs to the PAL/histidase family.</text>
</comment>
<dbReference type="InterPro" id="IPR008948">
    <property type="entry name" value="L-Aspartase-like"/>
</dbReference>
<keyword evidence="4" id="KW-1185">Reference proteome</keyword>
<name>A0ABR1Y1M2_9PEZI</name>
<keyword evidence="2" id="KW-0456">Lyase</keyword>
<dbReference type="Proteomes" id="UP001456524">
    <property type="component" value="Unassembled WGS sequence"/>
</dbReference>
<dbReference type="NCBIfam" id="TIGR01226">
    <property type="entry name" value="phe_am_lyase"/>
    <property type="match status" value="1"/>
</dbReference>
<evidence type="ECO:0000313" key="4">
    <source>
        <dbReference type="Proteomes" id="UP001456524"/>
    </source>
</evidence>
<dbReference type="Gene3D" id="1.10.274.20">
    <property type="entry name" value="Phenylalanine ammonia-lyase 1, domain 3"/>
    <property type="match status" value="1"/>
</dbReference>
<dbReference type="EMBL" id="JBBWUH010000003">
    <property type="protein sequence ID" value="KAK8174251.1"/>
    <property type="molecule type" value="Genomic_DNA"/>
</dbReference>
<accession>A0ABR1Y1M2</accession>
<dbReference type="SUPFAM" id="SSF48557">
    <property type="entry name" value="L-aspartase-like"/>
    <property type="match status" value="1"/>
</dbReference>
<dbReference type="PANTHER" id="PTHR10362">
    <property type="entry name" value="HISTIDINE AMMONIA-LYASE"/>
    <property type="match status" value="1"/>
</dbReference>
<dbReference type="Pfam" id="PF00221">
    <property type="entry name" value="Lyase_aromatic"/>
    <property type="match status" value="1"/>
</dbReference>
<gene>
    <name evidence="3" type="ORF">IWX90DRAFT_167315</name>
</gene>
<dbReference type="Gene3D" id="1.20.200.10">
    <property type="entry name" value="Fumarase/aspartase (Central domain)"/>
    <property type="match status" value="1"/>
</dbReference>
<organism evidence="3 4">
    <name type="scientific">Phyllosticta citrichinensis</name>
    <dbReference type="NCBI Taxonomy" id="1130410"/>
    <lineage>
        <taxon>Eukaryota</taxon>
        <taxon>Fungi</taxon>
        <taxon>Dikarya</taxon>
        <taxon>Ascomycota</taxon>
        <taxon>Pezizomycotina</taxon>
        <taxon>Dothideomycetes</taxon>
        <taxon>Dothideomycetes incertae sedis</taxon>
        <taxon>Botryosphaeriales</taxon>
        <taxon>Phyllostictaceae</taxon>
        <taxon>Phyllosticta</taxon>
    </lineage>
</organism>
<dbReference type="InterPro" id="IPR001106">
    <property type="entry name" value="Aromatic_Lyase"/>
</dbReference>